<keyword evidence="3" id="KW-1185">Reference proteome</keyword>
<dbReference type="KEGG" id="vg:1260289"/>
<proteinExistence type="predicted"/>
<reference evidence="2 3" key="1">
    <citation type="journal article" date="2003" name="Cell">
        <title>Origins of highly mosaic mycobacteriophage genomes.</title>
        <authorList>
            <person name="Pedulla M.L."/>
            <person name="Ford M.E."/>
            <person name="Houtz J.M."/>
            <person name="Karthikeyan T."/>
            <person name="Wadsworth C."/>
            <person name="Lewis J.A."/>
            <person name="Jacobs-Sera D."/>
            <person name="Falbo J."/>
            <person name="Gross J."/>
            <person name="Pannunzio N.R."/>
            <person name="Brucker W."/>
            <person name="Kumar V."/>
            <person name="Kandasamy J."/>
            <person name="Keenan L."/>
            <person name="Bardarov S."/>
            <person name="Kriakov J."/>
            <person name="Lawrence J.G."/>
            <person name="Jacobs W.R. Jr."/>
            <person name="Hendrix R.W."/>
            <person name="Hatfull G.F."/>
        </authorList>
    </citation>
    <scope>NUCLEOTIDE SEQUENCE</scope>
</reference>
<evidence type="ECO:0000313" key="3">
    <source>
        <dbReference type="Proteomes" id="UP000000731"/>
    </source>
</evidence>
<dbReference type="Proteomes" id="UP000000731">
    <property type="component" value="Segment"/>
</dbReference>
<sequence>MADMQPEDWTALQMLGPSPNHDPFHNYVRIDGTLTQKGFAALKFADAISEEASRRFTEYREKWGDRASSATTGAGTDG</sequence>
<name>Q855Y7_9CAUD</name>
<dbReference type="EMBL" id="AY129339">
    <property type="protein sequence ID" value="AAN02139.1"/>
    <property type="molecule type" value="Genomic_DNA"/>
</dbReference>
<protein>
    <submittedName>
        <fullName evidence="2">Uncharacterized protein</fullName>
    </submittedName>
</protein>
<gene>
    <name evidence="2" type="primary">85</name>
    <name evidence="2" type="ORF">PBI_BARNYARD_85</name>
</gene>
<accession>Q855Y7</accession>
<feature type="region of interest" description="Disordered" evidence="1">
    <location>
        <begin position="1"/>
        <end position="21"/>
    </location>
</feature>
<dbReference type="RefSeq" id="NP_818623.1">
    <property type="nucleotide sequence ID" value="NC_004689.1"/>
</dbReference>
<organism evidence="2 3">
    <name type="scientific">Mycobacterium phage Barnyard</name>
    <dbReference type="NCBI Taxonomy" id="205880"/>
    <lineage>
        <taxon>Viruses</taxon>
        <taxon>Duplodnaviria</taxon>
        <taxon>Heunggongvirae</taxon>
        <taxon>Uroviricota</taxon>
        <taxon>Caudoviricetes</taxon>
        <taxon>Barnyardvirus</taxon>
        <taxon>Barnyardvirus barnyard</taxon>
    </lineage>
</organism>
<evidence type="ECO:0000256" key="1">
    <source>
        <dbReference type="SAM" id="MobiDB-lite"/>
    </source>
</evidence>
<evidence type="ECO:0000313" key="2">
    <source>
        <dbReference type="EMBL" id="AAN02139.1"/>
    </source>
</evidence>